<dbReference type="Pfam" id="PF00107">
    <property type="entry name" value="ADH_zinc_N"/>
    <property type="match status" value="1"/>
</dbReference>
<dbReference type="EMBL" id="ML122269">
    <property type="protein sequence ID" value="RPD59706.1"/>
    <property type="molecule type" value="Genomic_DNA"/>
</dbReference>
<dbReference type="CDD" id="cd08249">
    <property type="entry name" value="enoyl_reductase_like"/>
    <property type="match status" value="1"/>
</dbReference>
<evidence type="ECO:0000313" key="3">
    <source>
        <dbReference type="Proteomes" id="UP000313359"/>
    </source>
</evidence>
<dbReference type="STRING" id="1328759.A0A5C2SEF9"/>
<dbReference type="Gene3D" id="3.90.180.10">
    <property type="entry name" value="Medium-chain alcohol dehydrogenases, catalytic domain"/>
    <property type="match status" value="1"/>
</dbReference>
<dbReference type="Gene3D" id="3.40.50.720">
    <property type="entry name" value="NAD(P)-binding Rossmann-like Domain"/>
    <property type="match status" value="1"/>
</dbReference>
<proteinExistence type="predicted"/>
<dbReference type="InterPro" id="IPR013149">
    <property type="entry name" value="ADH-like_C"/>
</dbReference>
<dbReference type="Proteomes" id="UP000313359">
    <property type="component" value="Unassembled WGS sequence"/>
</dbReference>
<dbReference type="InterPro" id="IPR011032">
    <property type="entry name" value="GroES-like_sf"/>
</dbReference>
<accession>A0A5C2SEF9</accession>
<dbReference type="PANTHER" id="PTHR45348:SF2">
    <property type="entry name" value="ZINC-TYPE ALCOHOL DEHYDROGENASE-LIKE PROTEIN C2E1P3.01"/>
    <property type="match status" value="1"/>
</dbReference>
<dbReference type="Pfam" id="PF08240">
    <property type="entry name" value="ADH_N"/>
    <property type="match status" value="1"/>
</dbReference>
<dbReference type="SMART" id="SM00829">
    <property type="entry name" value="PKS_ER"/>
    <property type="match status" value="1"/>
</dbReference>
<dbReference type="InterPro" id="IPR036291">
    <property type="entry name" value="NAD(P)-bd_dom_sf"/>
</dbReference>
<dbReference type="SUPFAM" id="SSF51735">
    <property type="entry name" value="NAD(P)-binding Rossmann-fold domains"/>
    <property type="match status" value="1"/>
</dbReference>
<name>A0A5C2SEF9_9APHY</name>
<dbReference type="OrthoDB" id="3233595at2759"/>
<dbReference type="GO" id="GO:0016651">
    <property type="term" value="F:oxidoreductase activity, acting on NAD(P)H"/>
    <property type="evidence" value="ECO:0007669"/>
    <property type="project" value="InterPro"/>
</dbReference>
<dbReference type="PANTHER" id="PTHR45348">
    <property type="entry name" value="HYPOTHETICAL OXIDOREDUCTASE (EUROFUNG)"/>
    <property type="match status" value="1"/>
</dbReference>
<gene>
    <name evidence="2" type="ORF">L227DRAFT_564066</name>
</gene>
<dbReference type="InterPro" id="IPR047122">
    <property type="entry name" value="Trans-enoyl_RdTase-like"/>
</dbReference>
<dbReference type="InterPro" id="IPR013154">
    <property type="entry name" value="ADH-like_N"/>
</dbReference>
<feature type="domain" description="Enoyl reductase (ER)" evidence="1">
    <location>
        <begin position="12"/>
        <end position="354"/>
    </location>
</feature>
<evidence type="ECO:0000313" key="2">
    <source>
        <dbReference type="EMBL" id="RPD59706.1"/>
    </source>
</evidence>
<dbReference type="InterPro" id="IPR020843">
    <property type="entry name" value="ER"/>
</dbReference>
<evidence type="ECO:0000259" key="1">
    <source>
        <dbReference type="SMART" id="SM00829"/>
    </source>
</evidence>
<organism evidence="2 3">
    <name type="scientific">Lentinus tigrinus ALCF2SS1-6</name>
    <dbReference type="NCBI Taxonomy" id="1328759"/>
    <lineage>
        <taxon>Eukaryota</taxon>
        <taxon>Fungi</taxon>
        <taxon>Dikarya</taxon>
        <taxon>Basidiomycota</taxon>
        <taxon>Agaricomycotina</taxon>
        <taxon>Agaricomycetes</taxon>
        <taxon>Polyporales</taxon>
        <taxon>Polyporaceae</taxon>
        <taxon>Lentinus</taxon>
    </lineage>
</organism>
<keyword evidence="3" id="KW-1185">Reference proteome</keyword>
<protein>
    <submittedName>
        <fullName evidence="2">GroES-like protein</fullName>
    </submittedName>
</protein>
<dbReference type="SUPFAM" id="SSF50129">
    <property type="entry name" value="GroES-like"/>
    <property type="match status" value="1"/>
</dbReference>
<dbReference type="AlphaFoldDB" id="A0A5C2SEF9"/>
<reference evidence="2" key="1">
    <citation type="journal article" date="2018" name="Genome Biol. Evol.">
        <title>Genomics and development of Lentinus tigrinus, a white-rot wood-decaying mushroom with dimorphic fruiting bodies.</title>
        <authorList>
            <person name="Wu B."/>
            <person name="Xu Z."/>
            <person name="Knudson A."/>
            <person name="Carlson A."/>
            <person name="Chen N."/>
            <person name="Kovaka S."/>
            <person name="LaButti K."/>
            <person name="Lipzen A."/>
            <person name="Pennachio C."/>
            <person name="Riley R."/>
            <person name="Schakwitz W."/>
            <person name="Umezawa K."/>
            <person name="Ohm R.A."/>
            <person name="Grigoriev I.V."/>
            <person name="Nagy L.G."/>
            <person name="Gibbons J."/>
            <person name="Hibbett D."/>
        </authorList>
    </citation>
    <scope>NUCLEOTIDE SEQUENCE [LARGE SCALE GENOMIC DNA]</scope>
    <source>
        <strain evidence="2">ALCF2SS1-6</strain>
    </source>
</reference>
<sequence length="360" mass="38304">MAPTTQKALGIAAEGESWKVFNDWPVPKPGPNDILAKVISAALNPADWKIQTYGLSAMGGKYPYIGGIDGAGVVEEVGSQVKNFTKGDKVFFPGGVNELVRSTYQQYCLAPAENVAKIPDNLTFDQAASIPLCLATVATGIWSHDPEAHSVSFPAPWEEGGLTKFKGQPALIVGGSSSVGQYAIQLAKLQGFSPIITTSSLKHADYLKSLGATHVLDRSLSPEAIAAELQKVTGGKPITYAYDAISEEATQHLAYDALAADGALVVVIPFSQAILAEKVKRDVGAKKVAYPSAALQWPENKKLGVELYARLEEWLRTGVLVPNRVEVLPGGLNGVQEGLERMKANKVSGVKLVARPQETV</sequence>